<evidence type="ECO:0000256" key="1">
    <source>
        <dbReference type="ARBA" id="ARBA00004127"/>
    </source>
</evidence>
<reference evidence="6" key="1">
    <citation type="submission" date="2020-10" db="EMBL/GenBank/DDBJ databases">
        <title>Phylogeny of dyella-like bacteria.</title>
        <authorList>
            <person name="Fu J."/>
        </authorList>
    </citation>
    <scope>NUCLEOTIDE SEQUENCE</scope>
    <source>
        <strain evidence="6">DHOC52</strain>
    </source>
</reference>
<dbReference type="PANTHER" id="PTHR43847:SF1">
    <property type="entry name" value="BLL3993 PROTEIN"/>
    <property type="match status" value="1"/>
</dbReference>
<keyword evidence="4 5" id="KW-0472">Membrane</keyword>
<proteinExistence type="predicted"/>
<feature type="transmembrane region" description="Helical" evidence="5">
    <location>
        <begin position="76"/>
        <end position="99"/>
    </location>
</feature>
<keyword evidence="7" id="KW-1185">Reference proteome</keyword>
<evidence type="ECO:0000256" key="4">
    <source>
        <dbReference type="ARBA" id="ARBA00023136"/>
    </source>
</evidence>
<dbReference type="Proteomes" id="UP001430149">
    <property type="component" value="Unassembled WGS sequence"/>
</dbReference>
<organism evidence="6 7">
    <name type="scientific">Dyella flava</name>
    <dbReference type="NCBI Taxonomy" id="1920170"/>
    <lineage>
        <taxon>Bacteria</taxon>
        <taxon>Pseudomonadati</taxon>
        <taxon>Pseudomonadota</taxon>
        <taxon>Gammaproteobacteria</taxon>
        <taxon>Lysobacterales</taxon>
        <taxon>Rhodanobacteraceae</taxon>
        <taxon>Dyella</taxon>
    </lineage>
</organism>
<dbReference type="EMBL" id="JADIKE010000034">
    <property type="protein sequence ID" value="MBM7125592.1"/>
    <property type="molecule type" value="Genomic_DNA"/>
</dbReference>
<dbReference type="Gene3D" id="1.20.120.1630">
    <property type="match status" value="1"/>
</dbReference>
<keyword evidence="3 5" id="KW-1133">Transmembrane helix</keyword>
<feature type="transmembrane region" description="Helical" evidence="5">
    <location>
        <begin position="43"/>
        <end position="61"/>
    </location>
</feature>
<feature type="transmembrane region" description="Helical" evidence="5">
    <location>
        <begin position="132"/>
        <end position="160"/>
    </location>
</feature>
<evidence type="ECO:0000256" key="5">
    <source>
        <dbReference type="SAM" id="Phobius"/>
    </source>
</evidence>
<comment type="subcellular location">
    <subcellularLocation>
        <location evidence="1">Endomembrane system</location>
        <topology evidence="1">Multi-pass membrane protein</topology>
    </subcellularLocation>
</comment>
<dbReference type="InterPro" id="IPR007318">
    <property type="entry name" value="Phopholipid_MeTrfase"/>
</dbReference>
<dbReference type="PANTHER" id="PTHR43847">
    <property type="entry name" value="BLL3993 PROTEIN"/>
    <property type="match status" value="1"/>
</dbReference>
<protein>
    <submittedName>
        <fullName evidence="6">Isoprenylcysteine carboxylmethyltransferase family protein</fullName>
    </submittedName>
</protein>
<dbReference type="Pfam" id="PF04191">
    <property type="entry name" value="PEMT"/>
    <property type="match status" value="1"/>
</dbReference>
<evidence type="ECO:0000313" key="7">
    <source>
        <dbReference type="Proteomes" id="UP001430149"/>
    </source>
</evidence>
<evidence type="ECO:0000313" key="6">
    <source>
        <dbReference type="EMBL" id="MBM7125592.1"/>
    </source>
</evidence>
<evidence type="ECO:0000256" key="2">
    <source>
        <dbReference type="ARBA" id="ARBA00022692"/>
    </source>
</evidence>
<comment type="caution">
    <text evidence="6">The sequence shown here is derived from an EMBL/GenBank/DDBJ whole genome shotgun (WGS) entry which is preliminary data.</text>
</comment>
<name>A0ABS2K4B8_9GAMM</name>
<feature type="transmembrane region" description="Helical" evidence="5">
    <location>
        <begin position="12"/>
        <end position="31"/>
    </location>
</feature>
<evidence type="ECO:0000256" key="3">
    <source>
        <dbReference type="ARBA" id="ARBA00022989"/>
    </source>
</evidence>
<gene>
    <name evidence="6" type="ORF">ISP19_09385</name>
</gene>
<dbReference type="InterPro" id="IPR052527">
    <property type="entry name" value="Metal_cation-efflux_comp"/>
</dbReference>
<accession>A0ABS2K4B8</accession>
<sequence>MSTSAGGLFAGAWLLWLVYWCVSAIGVKAAVRVESSASRFGKYVLPIIVAVLLLWDSYGWLRGTFLDQRFVPARQWIVWLGFYLTVAGLAFTCWARVILGRNWSGVVQLKQDHELIVRGPYSIVRHPIYTGLLLAFLGSAIAVGAWRALLATAIVGVSFWRKLRLEERWLCELFGDQYRDYMLRVKALVPWVL</sequence>
<dbReference type="RefSeq" id="WP_204681102.1">
    <property type="nucleotide sequence ID" value="NZ_BSNR01000015.1"/>
</dbReference>
<keyword evidence="2 5" id="KW-0812">Transmembrane</keyword>